<name>A0ABQ7CGH5_BRACR</name>
<comment type="caution">
    <text evidence="1">The sequence shown here is derived from an EMBL/GenBank/DDBJ whole genome shotgun (WGS) entry which is preliminary data.</text>
</comment>
<keyword evidence="2" id="KW-1185">Reference proteome</keyword>
<proteinExistence type="predicted"/>
<sequence length="334" mass="37164">MLLQVLLTSLKAGGVGLDLTAASNVVFKLALEHLEKETLKWCREITWNSSTAICVLNAGLHLVMGMADFKYVISTYWGLEAMPHSYSMLRCLAAFPLGAVPVTAEEEPPPDLSCCGYDGAAKNLSVRVAGPFIDGVLSKSFRGPRHELNSFHLLSLSHLPDVFFLVNNGSCRYELVAFGRGIQIRRDSTIGKRGRGEFTENSYLVEGELLQVQFKLVPKIHVYQTIADPKSRIEIVCAEQVVSLCVRQAMMILRNVPASWNDPVKKSRALMIKRRVDVKGDAEIVLTKRLCRGPSLTRSRPLWCEEVSEVAESYTGLAYFHIFTENLGGMIVMR</sequence>
<evidence type="ECO:0000313" key="2">
    <source>
        <dbReference type="Proteomes" id="UP000266723"/>
    </source>
</evidence>
<dbReference type="EMBL" id="QGKV02000832">
    <property type="protein sequence ID" value="KAF3550587.1"/>
    <property type="molecule type" value="Genomic_DNA"/>
</dbReference>
<organism evidence="1 2">
    <name type="scientific">Brassica cretica</name>
    <name type="common">Mustard</name>
    <dbReference type="NCBI Taxonomy" id="69181"/>
    <lineage>
        <taxon>Eukaryota</taxon>
        <taxon>Viridiplantae</taxon>
        <taxon>Streptophyta</taxon>
        <taxon>Embryophyta</taxon>
        <taxon>Tracheophyta</taxon>
        <taxon>Spermatophyta</taxon>
        <taxon>Magnoliopsida</taxon>
        <taxon>eudicotyledons</taxon>
        <taxon>Gunneridae</taxon>
        <taxon>Pentapetalae</taxon>
        <taxon>rosids</taxon>
        <taxon>malvids</taxon>
        <taxon>Brassicales</taxon>
        <taxon>Brassicaceae</taxon>
        <taxon>Brassiceae</taxon>
        <taxon>Brassica</taxon>
    </lineage>
</organism>
<accession>A0ABQ7CGH5</accession>
<evidence type="ECO:0000313" key="1">
    <source>
        <dbReference type="EMBL" id="KAF3550587.1"/>
    </source>
</evidence>
<reference evidence="1 2" key="1">
    <citation type="journal article" date="2020" name="BMC Genomics">
        <title>Intraspecific diversification of the crop wild relative Brassica cretica Lam. using demographic model selection.</title>
        <authorList>
            <person name="Kioukis A."/>
            <person name="Michalopoulou V.A."/>
            <person name="Briers L."/>
            <person name="Pirintsos S."/>
            <person name="Studholme D.J."/>
            <person name="Pavlidis P."/>
            <person name="Sarris P.F."/>
        </authorList>
    </citation>
    <scope>NUCLEOTIDE SEQUENCE [LARGE SCALE GENOMIC DNA]</scope>
    <source>
        <strain evidence="2">cv. PFS-1207/04</strain>
    </source>
</reference>
<protein>
    <submittedName>
        <fullName evidence="1">Uncharacterized protein</fullName>
    </submittedName>
</protein>
<dbReference type="Proteomes" id="UP000266723">
    <property type="component" value="Unassembled WGS sequence"/>
</dbReference>
<gene>
    <name evidence="1" type="ORF">DY000_02009319</name>
</gene>